<feature type="domain" description="Shikimate dehydrogenase substrate binding N-terminal" evidence="8">
    <location>
        <begin position="3"/>
        <end position="57"/>
    </location>
</feature>
<dbReference type="AlphaFoldDB" id="A0A158J8K4"/>
<dbReference type="GO" id="GO:0009073">
    <property type="term" value="P:aromatic amino acid family biosynthetic process"/>
    <property type="evidence" value="ECO:0007669"/>
    <property type="project" value="UniProtKB-KW"/>
</dbReference>
<dbReference type="EMBL" id="FCNY02000021">
    <property type="protein sequence ID" value="SAL64739.1"/>
    <property type="molecule type" value="Genomic_DNA"/>
</dbReference>
<reference evidence="10" key="1">
    <citation type="submission" date="2016-01" db="EMBL/GenBank/DDBJ databases">
        <authorList>
            <person name="Peeters C."/>
        </authorList>
    </citation>
    <scope>NUCLEOTIDE SEQUENCE [LARGE SCALE GENOMIC DNA]</scope>
</reference>
<proteinExistence type="predicted"/>
<dbReference type="GO" id="GO:0004764">
    <property type="term" value="F:shikimate 3-dehydrogenase (NADP+) activity"/>
    <property type="evidence" value="ECO:0007669"/>
    <property type="project" value="UniProtKB-EC"/>
</dbReference>
<dbReference type="GO" id="GO:0019632">
    <property type="term" value="P:shikimate metabolic process"/>
    <property type="evidence" value="ECO:0007669"/>
    <property type="project" value="TreeGrafter"/>
</dbReference>
<evidence type="ECO:0000259" key="7">
    <source>
        <dbReference type="Pfam" id="PF01488"/>
    </source>
</evidence>
<dbReference type="InterPro" id="IPR006151">
    <property type="entry name" value="Shikm_DH/Glu-tRNA_Rdtase"/>
</dbReference>
<dbReference type="InterPro" id="IPR013708">
    <property type="entry name" value="Shikimate_DH-bd_N"/>
</dbReference>
<accession>A0A158J8K4</accession>
<keyword evidence="5" id="KW-0028">Amino-acid biosynthesis</keyword>
<comment type="catalytic activity">
    <reaction evidence="6">
        <text>shikimate + NADP(+) = 3-dehydroshikimate + NADPH + H(+)</text>
        <dbReference type="Rhea" id="RHEA:17737"/>
        <dbReference type="ChEBI" id="CHEBI:15378"/>
        <dbReference type="ChEBI" id="CHEBI:16630"/>
        <dbReference type="ChEBI" id="CHEBI:36208"/>
        <dbReference type="ChEBI" id="CHEBI:57783"/>
        <dbReference type="ChEBI" id="CHEBI:58349"/>
        <dbReference type="EC" id="1.1.1.25"/>
    </reaction>
</comment>
<evidence type="ECO:0000256" key="4">
    <source>
        <dbReference type="ARBA" id="ARBA00023002"/>
    </source>
</evidence>
<dbReference type="Proteomes" id="UP000054740">
    <property type="component" value="Unassembled WGS sequence"/>
</dbReference>
<dbReference type="PANTHER" id="PTHR21089">
    <property type="entry name" value="SHIKIMATE DEHYDROGENASE"/>
    <property type="match status" value="1"/>
</dbReference>
<feature type="domain" description="Quinate/shikimate 5-dehydrogenase/glutamyl-tRNA reductase" evidence="7">
    <location>
        <begin position="86"/>
        <end position="159"/>
    </location>
</feature>
<dbReference type="GO" id="GO:0009423">
    <property type="term" value="P:chorismate biosynthetic process"/>
    <property type="evidence" value="ECO:0007669"/>
    <property type="project" value="UniProtKB-UniPathway"/>
</dbReference>
<sequence>MVPWAVQGSDLKDVLDGLRRVENLAGIVVAIPYKARAALLCDTLEGDAMALKVVNAVRRNENGSFTGRLYDGMAFVEGMVRQGVVLAGKRVLLIGAGGAASAIALALARQGIAALTVTNRSQNKSRALLEQVSKAAPGPDFNMGIPAASGHDVIINATSLGMQESDPLPCDLSDLKEGTVVADVIMQPPVTRFLHEAARRGALTHRGEHMVPAQLDYFLQFLLDQA</sequence>
<evidence type="ECO:0000313" key="10">
    <source>
        <dbReference type="Proteomes" id="UP000054740"/>
    </source>
</evidence>
<evidence type="ECO:0000256" key="6">
    <source>
        <dbReference type="ARBA" id="ARBA00049442"/>
    </source>
</evidence>
<dbReference type="EC" id="1.1.1.25" evidence="2"/>
<dbReference type="InterPro" id="IPR022893">
    <property type="entry name" value="Shikimate_DH_fam"/>
</dbReference>
<evidence type="ECO:0000256" key="5">
    <source>
        <dbReference type="ARBA" id="ARBA00023141"/>
    </source>
</evidence>
<dbReference type="PANTHER" id="PTHR21089:SF1">
    <property type="entry name" value="BIFUNCTIONAL 3-DEHYDROQUINATE DEHYDRATASE_SHIKIMATE DEHYDROGENASE, CHLOROPLASTIC"/>
    <property type="match status" value="1"/>
</dbReference>
<dbReference type="Pfam" id="PF08501">
    <property type="entry name" value="Shikimate_dh_N"/>
    <property type="match status" value="1"/>
</dbReference>
<organism evidence="9 10">
    <name type="scientific">Caballeronia cordobensis</name>
    <name type="common">Burkholderia cordobensis</name>
    <dbReference type="NCBI Taxonomy" id="1353886"/>
    <lineage>
        <taxon>Bacteria</taxon>
        <taxon>Pseudomonadati</taxon>
        <taxon>Pseudomonadota</taxon>
        <taxon>Betaproteobacteria</taxon>
        <taxon>Burkholderiales</taxon>
        <taxon>Burkholderiaceae</taxon>
        <taxon>Caballeronia</taxon>
    </lineage>
</organism>
<dbReference type="InterPro" id="IPR046346">
    <property type="entry name" value="Aminoacid_DH-like_N_sf"/>
</dbReference>
<evidence type="ECO:0000256" key="1">
    <source>
        <dbReference type="ARBA" id="ARBA00004871"/>
    </source>
</evidence>
<name>A0A158J8K4_CABCO</name>
<comment type="pathway">
    <text evidence="1">Metabolic intermediate biosynthesis; chorismate biosynthesis; chorismate from D-erythrose 4-phosphate and phosphoenolpyruvate: step 4/7.</text>
</comment>
<keyword evidence="3" id="KW-0521">NADP</keyword>
<keyword evidence="10" id="KW-1185">Reference proteome</keyword>
<evidence type="ECO:0000259" key="8">
    <source>
        <dbReference type="Pfam" id="PF08501"/>
    </source>
</evidence>
<dbReference type="InterPro" id="IPR036291">
    <property type="entry name" value="NAD(P)-bd_dom_sf"/>
</dbReference>
<gene>
    <name evidence="9" type="ORF">AWB70_06019</name>
</gene>
<keyword evidence="4" id="KW-0560">Oxidoreductase</keyword>
<protein>
    <recommendedName>
        <fullName evidence="2">shikimate dehydrogenase (NADP(+))</fullName>
        <ecNumber evidence="2">1.1.1.25</ecNumber>
    </recommendedName>
</protein>
<dbReference type="UniPathway" id="UPA00053">
    <property type="reaction ID" value="UER00087"/>
</dbReference>
<evidence type="ECO:0000256" key="2">
    <source>
        <dbReference type="ARBA" id="ARBA00012962"/>
    </source>
</evidence>
<dbReference type="Gene3D" id="3.40.50.10860">
    <property type="entry name" value="Leucine Dehydrogenase, chain A, domain 1"/>
    <property type="match status" value="1"/>
</dbReference>
<evidence type="ECO:0000313" key="9">
    <source>
        <dbReference type="EMBL" id="SAL64739.1"/>
    </source>
</evidence>
<dbReference type="Gene3D" id="3.40.50.720">
    <property type="entry name" value="NAD(P)-binding Rossmann-like Domain"/>
    <property type="match status" value="1"/>
</dbReference>
<dbReference type="SUPFAM" id="SSF53223">
    <property type="entry name" value="Aminoacid dehydrogenase-like, N-terminal domain"/>
    <property type="match status" value="1"/>
</dbReference>
<evidence type="ECO:0000256" key="3">
    <source>
        <dbReference type="ARBA" id="ARBA00022857"/>
    </source>
</evidence>
<keyword evidence="5" id="KW-0057">Aromatic amino acid biosynthesis</keyword>
<dbReference type="SUPFAM" id="SSF51735">
    <property type="entry name" value="NAD(P)-binding Rossmann-fold domains"/>
    <property type="match status" value="1"/>
</dbReference>
<dbReference type="Pfam" id="PF01488">
    <property type="entry name" value="Shikimate_DH"/>
    <property type="match status" value="1"/>
</dbReference>